<keyword evidence="1" id="KW-1134">Transmembrane beta strand</keyword>
<dbReference type="Pfam" id="PF17287">
    <property type="entry name" value="POTRA_3"/>
    <property type="match status" value="1"/>
</dbReference>
<evidence type="ECO:0000256" key="4">
    <source>
        <dbReference type="SAM" id="MobiDB-lite"/>
    </source>
</evidence>
<dbReference type="InterPro" id="IPR035251">
    <property type="entry name" value="ShlB_POTRA"/>
</dbReference>
<keyword evidence="9" id="KW-1185">Reference proteome</keyword>
<evidence type="ECO:0000259" key="6">
    <source>
        <dbReference type="Pfam" id="PF08479"/>
    </source>
</evidence>
<dbReference type="InterPro" id="IPR005565">
    <property type="entry name" value="Hemolysn_activator_HlyB_C"/>
</dbReference>
<name>A0ABW8EZ08_9BURK</name>
<organism evidence="8 9">
    <name type="scientific">Herbaspirillum chlorophenolicum</name>
    <dbReference type="NCBI Taxonomy" id="211589"/>
    <lineage>
        <taxon>Bacteria</taxon>
        <taxon>Pseudomonadati</taxon>
        <taxon>Pseudomonadota</taxon>
        <taxon>Betaproteobacteria</taxon>
        <taxon>Burkholderiales</taxon>
        <taxon>Oxalobacteraceae</taxon>
        <taxon>Herbaspirillum</taxon>
    </lineage>
</organism>
<evidence type="ECO:0000259" key="7">
    <source>
        <dbReference type="Pfam" id="PF17287"/>
    </source>
</evidence>
<evidence type="ECO:0000256" key="3">
    <source>
        <dbReference type="ARBA" id="ARBA00023237"/>
    </source>
</evidence>
<dbReference type="Gene3D" id="3.10.20.310">
    <property type="entry name" value="membrane protein fhac"/>
    <property type="match status" value="1"/>
</dbReference>
<dbReference type="Proteomes" id="UP001617427">
    <property type="component" value="Unassembled WGS sequence"/>
</dbReference>
<evidence type="ECO:0000259" key="5">
    <source>
        <dbReference type="Pfam" id="PF03865"/>
    </source>
</evidence>
<dbReference type="InterPro" id="IPR051544">
    <property type="entry name" value="TPS_OM_transporter"/>
</dbReference>
<keyword evidence="2" id="KW-0812">Transmembrane</keyword>
<dbReference type="Pfam" id="PF03865">
    <property type="entry name" value="ShlB"/>
    <property type="match status" value="1"/>
</dbReference>
<proteinExistence type="predicted"/>
<dbReference type="InterPro" id="IPR027282">
    <property type="entry name" value="TPS"/>
</dbReference>
<dbReference type="PANTHER" id="PTHR34597:SF3">
    <property type="entry name" value="OUTER MEMBRANE TRANSPORTER CDIB"/>
    <property type="match status" value="1"/>
</dbReference>
<dbReference type="PANTHER" id="PTHR34597">
    <property type="entry name" value="SLR1661 PROTEIN"/>
    <property type="match status" value="1"/>
</dbReference>
<sequence>MNETNQHHAESPPKVLSVILLAFPMLLAINPLYAQTPDIEAQHRVQQEADALQQREQLQRQTEERQRLQQQPEVNLQSQESVPSDDRFLPQEAPCFPINELHLDLPTQISPNQQRLGVSKLPQDPFAFLQQALNTYHGRCIGYKGINLISQRLSAMLLAKGYSTTRIGVPEQELSGGTLTLVLIPGVIRSISFATADISGSWKTAFPARPGDLLNLRDLEQGLEQMKRISSQDIDMQIIPGGHPGESDIVINLTRTKPWRLSVTLDDSGAKGTGQLQAGTNLAIDNPLGLNDSFNIGLNTDADRKGRQRGTTGNHISYAIPYGYWTFGIAGSRYQYHQEIAGLFQTFTSSGQSKNLETKITYLFQRDQQKKNSVQFKVGKRWNRAYIDNTELNNQRRNTTFAELAWLHRHHLGNAQLDLALANRWGVGWFNGDADSPLRQSGGPTFRYTLQTIDATLLMPFKIANQPFTYIGTLRGQTTQSALYATEQFVIGNRYTVRGFDGDLNLAAERGFFVRNEVDMPLGQSRHSIYAGLDTGKVYGPNVQYLLGDKLAGTALGMRGNVSGLSYDMFIAWALYKPQNFKTSSQTVGFTLLYRY</sequence>
<keyword evidence="3" id="KW-0998">Cell outer membrane</keyword>
<feature type="compositionally biased region" description="Basic and acidic residues" evidence="4">
    <location>
        <begin position="57"/>
        <end position="67"/>
    </location>
</feature>
<accession>A0ABW8EZ08</accession>
<gene>
    <name evidence="8" type="ORF">ACIPEN_08960</name>
</gene>
<dbReference type="Pfam" id="PF08479">
    <property type="entry name" value="POTRA_2"/>
    <property type="match status" value="1"/>
</dbReference>
<evidence type="ECO:0000256" key="2">
    <source>
        <dbReference type="ARBA" id="ARBA00022692"/>
    </source>
</evidence>
<feature type="domain" description="ShlB POTRA" evidence="7">
    <location>
        <begin position="188"/>
        <end position="240"/>
    </location>
</feature>
<protein>
    <submittedName>
        <fullName evidence="8">ShlB/FhaC/HecB family hemolysin secretion/activation protein</fullName>
    </submittedName>
</protein>
<dbReference type="PIRSF" id="PIRSF029745">
    <property type="entry name" value="FhaC"/>
    <property type="match status" value="1"/>
</dbReference>
<feature type="domain" description="Haemolysin activator HlyB C-terminal" evidence="5">
    <location>
        <begin position="245"/>
        <end position="560"/>
    </location>
</feature>
<dbReference type="RefSeq" id="WP_402699815.1">
    <property type="nucleotide sequence ID" value="NZ_JBIUZV010000004.1"/>
</dbReference>
<dbReference type="Gene3D" id="2.40.160.50">
    <property type="entry name" value="membrane protein fhac: a member of the omp85/tpsb transporter family"/>
    <property type="match status" value="1"/>
</dbReference>
<feature type="compositionally biased region" description="Polar residues" evidence="4">
    <location>
        <begin position="72"/>
        <end position="82"/>
    </location>
</feature>
<comment type="caution">
    <text evidence="8">The sequence shown here is derived from an EMBL/GenBank/DDBJ whole genome shotgun (WGS) entry which is preliminary data.</text>
</comment>
<feature type="domain" description="Polypeptide-transport-associated ShlB-type" evidence="6">
    <location>
        <begin position="128"/>
        <end position="186"/>
    </location>
</feature>
<evidence type="ECO:0000313" key="8">
    <source>
        <dbReference type="EMBL" id="MFJ3045947.1"/>
    </source>
</evidence>
<evidence type="ECO:0000313" key="9">
    <source>
        <dbReference type="Proteomes" id="UP001617427"/>
    </source>
</evidence>
<evidence type="ECO:0000256" key="1">
    <source>
        <dbReference type="ARBA" id="ARBA00022452"/>
    </source>
</evidence>
<reference evidence="8 9" key="1">
    <citation type="submission" date="2024-10" db="EMBL/GenBank/DDBJ databases">
        <title>The Natural Products Discovery Center: Release of the First 8490 Sequenced Strains for Exploring Actinobacteria Biosynthetic Diversity.</title>
        <authorList>
            <person name="Kalkreuter E."/>
            <person name="Kautsar S.A."/>
            <person name="Yang D."/>
            <person name="Bader C.D."/>
            <person name="Teijaro C.N."/>
            <person name="Fluegel L."/>
            <person name="Davis C.M."/>
            <person name="Simpson J.R."/>
            <person name="Lauterbach L."/>
            <person name="Steele A.D."/>
            <person name="Gui C."/>
            <person name="Meng S."/>
            <person name="Li G."/>
            <person name="Viehrig K."/>
            <person name="Ye F."/>
            <person name="Su P."/>
            <person name="Kiefer A.F."/>
            <person name="Nichols A."/>
            <person name="Cepeda A.J."/>
            <person name="Yan W."/>
            <person name="Fan B."/>
            <person name="Jiang Y."/>
            <person name="Adhikari A."/>
            <person name="Zheng C.-J."/>
            <person name="Schuster L."/>
            <person name="Cowan T.M."/>
            <person name="Smanski M.J."/>
            <person name="Chevrette M.G."/>
            <person name="De Carvalho L.P.S."/>
            <person name="Shen B."/>
        </authorList>
    </citation>
    <scope>NUCLEOTIDE SEQUENCE [LARGE SCALE GENOMIC DNA]</scope>
    <source>
        <strain evidence="8 9">NPDC087045</strain>
    </source>
</reference>
<keyword evidence="1" id="KW-0472">Membrane</keyword>
<dbReference type="EMBL" id="JBIUZV010000004">
    <property type="protein sequence ID" value="MFJ3045947.1"/>
    <property type="molecule type" value="Genomic_DNA"/>
</dbReference>
<feature type="region of interest" description="Disordered" evidence="4">
    <location>
        <begin position="44"/>
        <end position="89"/>
    </location>
</feature>
<dbReference type="InterPro" id="IPR013686">
    <property type="entry name" value="Polypept-transport_assoc_ShlB"/>
</dbReference>